<protein>
    <submittedName>
        <fullName evidence="1">Adenine nucleotide alpha hydrolases-like protein</fullName>
    </submittedName>
</protein>
<dbReference type="Proteomes" id="UP000308600">
    <property type="component" value="Unassembled WGS sequence"/>
</dbReference>
<sequence>VGVANSGGPDSTCLLFLVQRYLTDLNAETSTIIKPKRLISLTVDHDLQVSSAAAASQCATQATRIGASYITSKIPWGQPPFPPRPVEGDAFEKIAREARYHQLLMAMKSWKPSGAEKDSSTGAINIIAFGHHADDQMETSLMRLGMGTTALGARGMRYCRRWGMGFGSGDGSLGFAGMDGMDKWIIRPLLDITKDRILATCETHGLEYVIDKSNFQPHITLRNALRMAIHDPKQAKLSTLPPPMTEQLNKIDTTLRGLNGVDVSLASGSNALRSALQQMTDEIQNIERRVDSAIRRSILPSPQGTCLLSSRALATVQDPLVRASMLLRIMRYVSFHPWGSLRADGNRRRSSLHQIIGNLWNPNPFDSGLSLFVAGGGVLWSPVIFREGKIKTYERVNNIGIGPGDTPAWLASRQPPIHKRAMAIADRPNPLVLDITDDLLWQISNRASASWEVLYDFRFLLHFDLDKIPQPLIEAIQSGARIIIRPYTRWYWPHVLSESGESSTLIHSHLQPSTSDTGLGESANVLSENPRHCWKPSKPSLESGWITTKWIRPLADV</sequence>
<reference evidence="1 2" key="1">
    <citation type="journal article" date="2019" name="Nat. Ecol. Evol.">
        <title>Megaphylogeny resolves global patterns of mushroom evolution.</title>
        <authorList>
            <person name="Varga T."/>
            <person name="Krizsan K."/>
            <person name="Foldi C."/>
            <person name="Dima B."/>
            <person name="Sanchez-Garcia M."/>
            <person name="Sanchez-Ramirez S."/>
            <person name="Szollosi G.J."/>
            <person name="Szarkandi J.G."/>
            <person name="Papp V."/>
            <person name="Albert L."/>
            <person name="Andreopoulos W."/>
            <person name="Angelini C."/>
            <person name="Antonin V."/>
            <person name="Barry K.W."/>
            <person name="Bougher N.L."/>
            <person name="Buchanan P."/>
            <person name="Buyck B."/>
            <person name="Bense V."/>
            <person name="Catcheside P."/>
            <person name="Chovatia M."/>
            <person name="Cooper J."/>
            <person name="Damon W."/>
            <person name="Desjardin D."/>
            <person name="Finy P."/>
            <person name="Geml J."/>
            <person name="Haridas S."/>
            <person name="Hughes K."/>
            <person name="Justo A."/>
            <person name="Karasinski D."/>
            <person name="Kautmanova I."/>
            <person name="Kiss B."/>
            <person name="Kocsube S."/>
            <person name="Kotiranta H."/>
            <person name="LaButti K.M."/>
            <person name="Lechner B.E."/>
            <person name="Liimatainen K."/>
            <person name="Lipzen A."/>
            <person name="Lukacs Z."/>
            <person name="Mihaltcheva S."/>
            <person name="Morgado L.N."/>
            <person name="Niskanen T."/>
            <person name="Noordeloos M.E."/>
            <person name="Ohm R.A."/>
            <person name="Ortiz-Santana B."/>
            <person name="Ovrebo C."/>
            <person name="Racz N."/>
            <person name="Riley R."/>
            <person name="Savchenko A."/>
            <person name="Shiryaev A."/>
            <person name="Soop K."/>
            <person name="Spirin V."/>
            <person name="Szebenyi C."/>
            <person name="Tomsovsky M."/>
            <person name="Tulloss R.E."/>
            <person name="Uehling J."/>
            <person name="Grigoriev I.V."/>
            <person name="Vagvolgyi C."/>
            <person name="Papp T."/>
            <person name="Martin F.M."/>
            <person name="Miettinen O."/>
            <person name="Hibbett D.S."/>
            <person name="Nagy L.G."/>
        </authorList>
    </citation>
    <scope>NUCLEOTIDE SEQUENCE [LARGE SCALE GENOMIC DNA]</scope>
    <source>
        <strain evidence="1 2">NL-1719</strain>
    </source>
</reference>
<organism evidence="1 2">
    <name type="scientific">Pluteus cervinus</name>
    <dbReference type="NCBI Taxonomy" id="181527"/>
    <lineage>
        <taxon>Eukaryota</taxon>
        <taxon>Fungi</taxon>
        <taxon>Dikarya</taxon>
        <taxon>Basidiomycota</taxon>
        <taxon>Agaricomycotina</taxon>
        <taxon>Agaricomycetes</taxon>
        <taxon>Agaricomycetidae</taxon>
        <taxon>Agaricales</taxon>
        <taxon>Pluteineae</taxon>
        <taxon>Pluteaceae</taxon>
        <taxon>Pluteus</taxon>
    </lineage>
</organism>
<evidence type="ECO:0000313" key="2">
    <source>
        <dbReference type="Proteomes" id="UP000308600"/>
    </source>
</evidence>
<dbReference type="EMBL" id="ML208260">
    <property type="protein sequence ID" value="TFK76242.1"/>
    <property type="molecule type" value="Genomic_DNA"/>
</dbReference>
<gene>
    <name evidence="1" type="ORF">BDN72DRAFT_756057</name>
</gene>
<accession>A0ACD3BF50</accession>
<keyword evidence="2" id="KW-1185">Reference proteome</keyword>
<feature type="non-terminal residue" evidence="1">
    <location>
        <position position="1"/>
    </location>
</feature>
<name>A0ACD3BF50_9AGAR</name>
<proteinExistence type="predicted"/>
<evidence type="ECO:0000313" key="1">
    <source>
        <dbReference type="EMBL" id="TFK76242.1"/>
    </source>
</evidence>